<evidence type="ECO:0000256" key="3">
    <source>
        <dbReference type="ARBA" id="ARBA00022833"/>
    </source>
</evidence>
<dbReference type="SMART" id="SM00184">
    <property type="entry name" value="RING"/>
    <property type="match status" value="1"/>
</dbReference>
<accession>A0AAX4P413</accession>
<feature type="region of interest" description="Disordered" evidence="5">
    <location>
        <begin position="1"/>
        <end position="143"/>
    </location>
</feature>
<feature type="compositionally biased region" description="Basic and acidic residues" evidence="5">
    <location>
        <begin position="83"/>
        <end position="121"/>
    </location>
</feature>
<name>A0AAX4P413_9CHLO</name>
<dbReference type="GO" id="GO:0005634">
    <property type="term" value="C:nucleus"/>
    <property type="evidence" value="ECO:0007669"/>
    <property type="project" value="TreeGrafter"/>
</dbReference>
<dbReference type="GO" id="GO:0061630">
    <property type="term" value="F:ubiquitin protein ligase activity"/>
    <property type="evidence" value="ECO:0007669"/>
    <property type="project" value="TreeGrafter"/>
</dbReference>
<evidence type="ECO:0000313" key="8">
    <source>
        <dbReference type="Proteomes" id="UP001472866"/>
    </source>
</evidence>
<dbReference type="GO" id="GO:0008270">
    <property type="term" value="F:zinc ion binding"/>
    <property type="evidence" value="ECO:0007669"/>
    <property type="project" value="UniProtKB-KW"/>
</dbReference>
<dbReference type="InterPro" id="IPR001841">
    <property type="entry name" value="Znf_RING"/>
</dbReference>
<dbReference type="AlphaFoldDB" id="A0AAX4P413"/>
<evidence type="ECO:0000313" key="7">
    <source>
        <dbReference type="EMBL" id="WZN60833.1"/>
    </source>
</evidence>
<proteinExistence type="predicted"/>
<feature type="compositionally biased region" description="Low complexity" evidence="5">
    <location>
        <begin position="14"/>
        <end position="23"/>
    </location>
</feature>
<keyword evidence="8" id="KW-1185">Reference proteome</keyword>
<gene>
    <name evidence="7" type="ORF">HKI87_03g23670</name>
</gene>
<dbReference type="SUPFAM" id="SSF57850">
    <property type="entry name" value="RING/U-box"/>
    <property type="match status" value="1"/>
</dbReference>
<dbReference type="InterPro" id="IPR051834">
    <property type="entry name" value="RING_finger_E3_ligase"/>
</dbReference>
<keyword evidence="3" id="KW-0862">Zinc</keyword>
<keyword evidence="1" id="KW-0479">Metal-binding</keyword>
<feature type="region of interest" description="Disordered" evidence="5">
    <location>
        <begin position="220"/>
        <end position="243"/>
    </location>
</feature>
<keyword evidence="2 4" id="KW-0863">Zinc-finger</keyword>
<reference evidence="7 8" key="1">
    <citation type="submission" date="2024-03" db="EMBL/GenBank/DDBJ databases">
        <title>Complete genome sequence of the green alga Chloropicon roscoffensis RCC1871.</title>
        <authorList>
            <person name="Lemieux C."/>
            <person name="Pombert J.-F."/>
            <person name="Otis C."/>
            <person name="Turmel M."/>
        </authorList>
    </citation>
    <scope>NUCLEOTIDE SEQUENCE [LARGE SCALE GENOMIC DNA]</scope>
    <source>
        <strain evidence="7 8">RCC1871</strain>
    </source>
</reference>
<dbReference type="GO" id="GO:0006511">
    <property type="term" value="P:ubiquitin-dependent protein catabolic process"/>
    <property type="evidence" value="ECO:0007669"/>
    <property type="project" value="TreeGrafter"/>
</dbReference>
<dbReference type="PANTHER" id="PTHR45931">
    <property type="entry name" value="SI:CH211-59O9.10"/>
    <property type="match status" value="1"/>
</dbReference>
<dbReference type="Gene3D" id="3.30.40.10">
    <property type="entry name" value="Zinc/RING finger domain, C3HC4 (zinc finger)"/>
    <property type="match status" value="1"/>
</dbReference>
<dbReference type="Proteomes" id="UP001472866">
    <property type="component" value="Chromosome 03"/>
</dbReference>
<evidence type="ECO:0000259" key="6">
    <source>
        <dbReference type="PROSITE" id="PS50089"/>
    </source>
</evidence>
<feature type="domain" description="RING-type" evidence="6">
    <location>
        <begin position="289"/>
        <end position="331"/>
    </location>
</feature>
<dbReference type="Pfam" id="PF13639">
    <property type="entry name" value="zf-RING_2"/>
    <property type="match status" value="1"/>
</dbReference>
<dbReference type="InterPro" id="IPR013083">
    <property type="entry name" value="Znf_RING/FYVE/PHD"/>
</dbReference>
<protein>
    <submittedName>
        <fullName evidence="7">RING-type domain-containing protein</fullName>
    </submittedName>
</protein>
<dbReference type="PANTHER" id="PTHR45931:SF3">
    <property type="entry name" value="RING ZINC FINGER-CONTAINING PROTEIN"/>
    <property type="match status" value="1"/>
</dbReference>
<sequence>MASKVVLSFGEEGAGPSSSGAAAPRRRGSVARQVKASTAAAEAEGDVDVKFVRENAAASEARRSRAEESARRFHSRNVADIQRQAERGRKKRQEYEARREKIQNELNQEKEAEERRAEQRRAQARVGHPSSAREPRLVAPTATDRDLELLDMQRERFFAGLTDSHSRQREQMEEYELALALSLSMAETNGGGASLPPPSELHGNIMFPTSAVSPAYGLPPARDPRPSWSSSFGARSQRAAPQQWETDGMSYEELCKLEDVKVTAPKRVVDGLETAVVGHGWSCGKDDLCSICQCGFEDGEKIKKLKCGHVFHAECCDEWLGKYSTNCPVCKERVS</sequence>
<organism evidence="7 8">
    <name type="scientific">Chloropicon roscoffensis</name>
    <dbReference type="NCBI Taxonomy" id="1461544"/>
    <lineage>
        <taxon>Eukaryota</taxon>
        <taxon>Viridiplantae</taxon>
        <taxon>Chlorophyta</taxon>
        <taxon>Chloropicophyceae</taxon>
        <taxon>Chloropicales</taxon>
        <taxon>Chloropicaceae</taxon>
        <taxon>Chloropicon</taxon>
    </lineage>
</organism>
<evidence type="ECO:0000256" key="5">
    <source>
        <dbReference type="SAM" id="MobiDB-lite"/>
    </source>
</evidence>
<evidence type="ECO:0000256" key="2">
    <source>
        <dbReference type="ARBA" id="ARBA00022771"/>
    </source>
</evidence>
<feature type="compositionally biased region" description="Basic and acidic residues" evidence="5">
    <location>
        <begin position="60"/>
        <end position="71"/>
    </location>
</feature>
<dbReference type="CDD" id="cd16448">
    <property type="entry name" value="RING-H2"/>
    <property type="match status" value="1"/>
</dbReference>
<evidence type="ECO:0000256" key="4">
    <source>
        <dbReference type="PROSITE-ProRule" id="PRU00175"/>
    </source>
</evidence>
<dbReference type="PROSITE" id="PS50089">
    <property type="entry name" value="ZF_RING_2"/>
    <property type="match status" value="1"/>
</dbReference>
<dbReference type="EMBL" id="CP151503">
    <property type="protein sequence ID" value="WZN60833.1"/>
    <property type="molecule type" value="Genomic_DNA"/>
</dbReference>
<feature type="compositionally biased region" description="Polar residues" evidence="5">
    <location>
        <begin position="227"/>
        <end position="243"/>
    </location>
</feature>
<evidence type="ECO:0000256" key="1">
    <source>
        <dbReference type="ARBA" id="ARBA00022723"/>
    </source>
</evidence>